<reference evidence="9" key="1">
    <citation type="submission" date="2015-09" db="EMBL/GenBank/DDBJ databases">
        <authorList>
            <person name="Bertelli C."/>
        </authorList>
    </citation>
    <scope>NUCLEOTIDE SEQUENCE [LARGE SCALE GENOMIC DNA]</scope>
    <source>
        <strain evidence="9">KNic</strain>
    </source>
</reference>
<organism evidence="8 9">
    <name type="scientific">Candidatus Protochlamydia naegleriophila</name>
    <dbReference type="NCBI Taxonomy" id="389348"/>
    <lineage>
        <taxon>Bacteria</taxon>
        <taxon>Pseudomonadati</taxon>
        <taxon>Chlamydiota</taxon>
        <taxon>Chlamydiia</taxon>
        <taxon>Parachlamydiales</taxon>
        <taxon>Parachlamydiaceae</taxon>
        <taxon>Candidatus Protochlamydia</taxon>
    </lineage>
</organism>
<dbReference type="PROSITE" id="PS50850">
    <property type="entry name" value="MFS"/>
    <property type="match status" value="1"/>
</dbReference>
<keyword evidence="3 6" id="KW-0812">Transmembrane</keyword>
<keyword evidence="9" id="KW-1185">Reference proteome</keyword>
<accession>A0A0U5JD13</accession>
<dbReference type="GO" id="GO:0022857">
    <property type="term" value="F:transmembrane transporter activity"/>
    <property type="evidence" value="ECO:0007669"/>
    <property type="project" value="InterPro"/>
</dbReference>
<dbReference type="CDD" id="cd17320">
    <property type="entry name" value="MFS_MdfA_MDR_like"/>
    <property type="match status" value="1"/>
</dbReference>
<dbReference type="EMBL" id="LN879502">
    <property type="protein sequence ID" value="CUI16676.1"/>
    <property type="molecule type" value="Genomic_DNA"/>
</dbReference>
<dbReference type="AlphaFoldDB" id="A0A0U5JD13"/>
<dbReference type="STRING" id="389348.PNK_1059"/>
<name>A0A0U5JD13_9BACT</name>
<dbReference type="RefSeq" id="WP_059060743.1">
    <property type="nucleotide sequence ID" value="NZ_LN879502.1"/>
</dbReference>
<evidence type="ECO:0000256" key="1">
    <source>
        <dbReference type="ARBA" id="ARBA00004141"/>
    </source>
</evidence>
<evidence type="ECO:0000313" key="9">
    <source>
        <dbReference type="Proteomes" id="UP000069902"/>
    </source>
</evidence>
<feature type="transmembrane region" description="Helical" evidence="6">
    <location>
        <begin position="240"/>
        <end position="265"/>
    </location>
</feature>
<keyword evidence="5 6" id="KW-0472">Membrane</keyword>
<dbReference type="PANTHER" id="PTHR23502:SF132">
    <property type="entry name" value="POLYAMINE TRANSPORTER 2-RELATED"/>
    <property type="match status" value="1"/>
</dbReference>
<dbReference type="PATRIC" id="fig|389348.3.peg.1169"/>
<dbReference type="PRINTS" id="PR01036">
    <property type="entry name" value="TCRTETB"/>
</dbReference>
<feature type="transmembrane region" description="Helical" evidence="6">
    <location>
        <begin position="364"/>
        <end position="384"/>
    </location>
</feature>
<keyword evidence="4 6" id="KW-1133">Transmembrane helix</keyword>
<feature type="transmembrane region" description="Helical" evidence="6">
    <location>
        <begin position="40"/>
        <end position="59"/>
    </location>
</feature>
<dbReference type="GO" id="GO:0005886">
    <property type="term" value="C:plasma membrane"/>
    <property type="evidence" value="ECO:0007669"/>
    <property type="project" value="TreeGrafter"/>
</dbReference>
<feature type="transmembrane region" description="Helical" evidence="6">
    <location>
        <begin position="129"/>
        <end position="151"/>
    </location>
</feature>
<dbReference type="SUPFAM" id="SSF103473">
    <property type="entry name" value="MFS general substrate transporter"/>
    <property type="match status" value="1"/>
</dbReference>
<keyword evidence="2" id="KW-0813">Transport</keyword>
<evidence type="ECO:0000256" key="3">
    <source>
        <dbReference type="ARBA" id="ARBA00022692"/>
    </source>
</evidence>
<evidence type="ECO:0000313" key="8">
    <source>
        <dbReference type="EMBL" id="CUI16676.1"/>
    </source>
</evidence>
<feature type="transmembrane region" description="Helical" evidence="6">
    <location>
        <begin position="200"/>
        <end position="220"/>
    </location>
</feature>
<evidence type="ECO:0000256" key="4">
    <source>
        <dbReference type="ARBA" id="ARBA00022989"/>
    </source>
</evidence>
<feature type="transmembrane region" description="Helical" evidence="6">
    <location>
        <begin position="71"/>
        <end position="90"/>
    </location>
</feature>
<dbReference type="Gene3D" id="1.20.1720.10">
    <property type="entry name" value="Multidrug resistance protein D"/>
    <property type="match status" value="1"/>
</dbReference>
<evidence type="ECO:0000256" key="6">
    <source>
        <dbReference type="SAM" id="Phobius"/>
    </source>
</evidence>
<proteinExistence type="predicted"/>
<feature type="transmembrane region" description="Helical" evidence="6">
    <location>
        <begin position="272"/>
        <end position="294"/>
    </location>
</feature>
<dbReference type="PANTHER" id="PTHR23502">
    <property type="entry name" value="MAJOR FACILITATOR SUPERFAMILY"/>
    <property type="match status" value="1"/>
</dbReference>
<dbReference type="KEGG" id="pnl:PNK_1059"/>
<dbReference type="InterPro" id="IPR011701">
    <property type="entry name" value="MFS"/>
</dbReference>
<comment type="subcellular location">
    <subcellularLocation>
        <location evidence="1">Membrane</location>
        <topology evidence="1">Multi-pass membrane protein</topology>
    </subcellularLocation>
</comment>
<dbReference type="InterPro" id="IPR036259">
    <property type="entry name" value="MFS_trans_sf"/>
</dbReference>
<evidence type="ECO:0000256" key="2">
    <source>
        <dbReference type="ARBA" id="ARBA00022448"/>
    </source>
</evidence>
<feature type="transmembrane region" description="Helical" evidence="6">
    <location>
        <begin position="300"/>
        <end position="328"/>
    </location>
</feature>
<dbReference type="InterPro" id="IPR020846">
    <property type="entry name" value="MFS_dom"/>
</dbReference>
<dbReference type="FunCoup" id="A0A0U5JD13">
    <property type="interactions" value="244"/>
</dbReference>
<dbReference type="InParanoid" id="A0A0U5JD13"/>
<dbReference type="Proteomes" id="UP000069902">
    <property type="component" value="Chromosome cPNK"/>
</dbReference>
<feature type="transmembrane region" description="Helical" evidence="6">
    <location>
        <begin position="96"/>
        <end position="117"/>
    </location>
</feature>
<gene>
    <name evidence="8" type="ORF">PNK_1059</name>
</gene>
<evidence type="ECO:0000256" key="5">
    <source>
        <dbReference type="ARBA" id="ARBA00023136"/>
    </source>
</evidence>
<feature type="transmembrane region" description="Helical" evidence="6">
    <location>
        <begin position="157"/>
        <end position="179"/>
    </location>
</feature>
<feature type="transmembrane region" description="Helical" evidence="6">
    <location>
        <begin position="340"/>
        <end position="358"/>
    </location>
</feature>
<dbReference type="Pfam" id="PF07690">
    <property type="entry name" value="MFS_1"/>
    <property type="match status" value="1"/>
</dbReference>
<evidence type="ECO:0000259" key="7">
    <source>
        <dbReference type="PROSITE" id="PS50850"/>
    </source>
</evidence>
<sequence length="395" mass="42150">MPRFFIPLLIVSIITCCIEVEVSVPGFPEIASYFKVSDGAVQLTVAYNFLGFCLSSLVYGPLSEGYGRRKVMIAGNALLLLGALGCVLASSMPALLASRFVQGIGASTSAVVVFAMIADCYQGERAAKLIGIINSVLTSLMALAPVLGGFINEWLGWRGNYACVAALSLLSWGLLLMLLPETKHELKRLRMREIGKDFKALFSSPIFIASALAPSLLYSAYLSFVACASFLYMETFGLSIIAYALHQAVIVASFAVISLFSGLFIRKLGGKGCVVLGMGTSLMSAILMVGAGLLVPHSPYAMTVLMTLFCIGFAISYPVIFASSLEIFPGIKGTASSAIMSMRALLSFALIGLMSYLYDGRSLTVSLVILLAILIGSIFAVQLLKANQFEKKMMA</sequence>
<feature type="domain" description="Major facilitator superfamily (MFS) profile" evidence="7">
    <location>
        <begin position="1"/>
        <end position="388"/>
    </location>
</feature>
<dbReference type="GO" id="GO:1990961">
    <property type="term" value="P:xenobiotic detoxification by transmembrane export across the plasma membrane"/>
    <property type="evidence" value="ECO:0007669"/>
    <property type="project" value="TreeGrafter"/>
</dbReference>
<protein>
    <submittedName>
        <fullName evidence="8">Drug resistance transporter</fullName>
    </submittedName>
</protein>